<dbReference type="InterPro" id="IPR003593">
    <property type="entry name" value="AAA+_ATPase"/>
</dbReference>
<dbReference type="InterPro" id="IPR027417">
    <property type="entry name" value="P-loop_NTPase"/>
</dbReference>
<feature type="domain" description="ABC transporter" evidence="4">
    <location>
        <begin position="39"/>
        <end position="279"/>
    </location>
</feature>
<proteinExistence type="predicted"/>
<keyword evidence="2 5" id="KW-0067">ATP-binding</keyword>
<accession>A0A8U0HZD4</accession>
<dbReference type="Pfam" id="PF00005">
    <property type="entry name" value="ABC_tran"/>
    <property type="match status" value="1"/>
</dbReference>
<dbReference type="Proteomes" id="UP000830729">
    <property type="component" value="Chromosome"/>
</dbReference>
<protein>
    <submittedName>
        <fullName evidence="5">ATP-binding cassette domain-containing protein</fullName>
    </submittedName>
</protein>
<dbReference type="PROSITE" id="PS00211">
    <property type="entry name" value="ABC_TRANSPORTER_1"/>
    <property type="match status" value="1"/>
</dbReference>
<dbReference type="SUPFAM" id="SSF52540">
    <property type="entry name" value="P-loop containing nucleoside triphosphate hydrolases"/>
    <property type="match status" value="1"/>
</dbReference>
<reference evidence="5 6" key="1">
    <citation type="submission" date="2022-04" db="EMBL/GenBank/DDBJ databases">
        <title>Diverse halophilic archaea isolated from saline environments.</title>
        <authorList>
            <person name="Cui H.-L."/>
        </authorList>
    </citation>
    <scope>NUCLEOTIDE SEQUENCE [LARGE SCALE GENOMIC DNA]</scope>
    <source>
        <strain evidence="5 6">XZYJT49</strain>
    </source>
</reference>
<dbReference type="KEGG" id="halx:M0R89_07505"/>
<dbReference type="GO" id="GO:0016887">
    <property type="term" value="F:ATP hydrolysis activity"/>
    <property type="evidence" value="ECO:0007669"/>
    <property type="project" value="InterPro"/>
</dbReference>
<name>A0A8U0HZD4_9EURY</name>
<dbReference type="InterPro" id="IPR050107">
    <property type="entry name" value="ABC_carbohydrate_import_ATPase"/>
</dbReference>
<dbReference type="CDD" id="cd03216">
    <property type="entry name" value="ABC_Carb_Monos_I"/>
    <property type="match status" value="1"/>
</dbReference>
<dbReference type="PROSITE" id="PS50893">
    <property type="entry name" value="ABC_TRANSPORTER_2"/>
    <property type="match status" value="1"/>
</dbReference>
<dbReference type="PANTHER" id="PTHR43790:SF8">
    <property type="entry name" value="SUGAR ABC TRANSPORTER ATP-BINDING PROTEIN"/>
    <property type="match status" value="1"/>
</dbReference>
<dbReference type="InterPro" id="IPR003439">
    <property type="entry name" value="ABC_transporter-like_ATP-bd"/>
</dbReference>
<dbReference type="SMART" id="SM00382">
    <property type="entry name" value="AAA"/>
    <property type="match status" value="1"/>
</dbReference>
<evidence type="ECO:0000259" key="4">
    <source>
        <dbReference type="PROSITE" id="PS50893"/>
    </source>
</evidence>
<dbReference type="InterPro" id="IPR017871">
    <property type="entry name" value="ABC_transporter-like_CS"/>
</dbReference>
<dbReference type="AlphaFoldDB" id="A0A8U0HZD4"/>
<keyword evidence="6" id="KW-1185">Reference proteome</keyword>
<dbReference type="GeneID" id="72185034"/>
<feature type="compositionally biased region" description="Polar residues" evidence="3">
    <location>
        <begin position="7"/>
        <end position="21"/>
    </location>
</feature>
<sequence length="281" mass="30755">MDGEQPDTPSTDSANVPSGDSATDAVATDEIDEESAEMIRLESVTKQFGRVVAVEDVTLSVYEEEILALVGDNGAGKSTLTGMISGVHRPTEGRVVYDGEPVRFSNPSEARERGIETVYQDLALMNDLDIATNIHVGKFPKRVSVGPFGVIDWERTYENTREILDFLNQDIRPDTEVVFLSGGQRQLVAIGRALSFDPDVFVLDEPTSALSVAGTELVHETMRQLQAEGHTQVVVSHSLEDVFDLADRIAVMYRGRLVDVVDPDETDRETVTELITTGSRA</sequence>
<evidence type="ECO:0000313" key="5">
    <source>
        <dbReference type="EMBL" id="UPV75894.1"/>
    </source>
</evidence>
<evidence type="ECO:0000256" key="2">
    <source>
        <dbReference type="ARBA" id="ARBA00022840"/>
    </source>
</evidence>
<organism evidence="5 6">
    <name type="scientific">Halorussus limi</name>
    <dbReference type="NCBI Taxonomy" id="2938695"/>
    <lineage>
        <taxon>Archaea</taxon>
        <taxon>Methanobacteriati</taxon>
        <taxon>Methanobacteriota</taxon>
        <taxon>Stenosarchaea group</taxon>
        <taxon>Halobacteria</taxon>
        <taxon>Halobacteriales</taxon>
        <taxon>Haladaptataceae</taxon>
        <taxon>Halorussus</taxon>
    </lineage>
</organism>
<gene>
    <name evidence="5" type="ORF">M0R89_07505</name>
</gene>
<evidence type="ECO:0000256" key="3">
    <source>
        <dbReference type="SAM" id="MobiDB-lite"/>
    </source>
</evidence>
<dbReference type="PANTHER" id="PTHR43790">
    <property type="entry name" value="CARBOHYDRATE TRANSPORT ATP-BINDING PROTEIN MG119-RELATED"/>
    <property type="match status" value="1"/>
</dbReference>
<keyword evidence="1" id="KW-0547">Nucleotide-binding</keyword>
<dbReference type="GO" id="GO:0005524">
    <property type="term" value="F:ATP binding"/>
    <property type="evidence" value="ECO:0007669"/>
    <property type="project" value="UniProtKB-KW"/>
</dbReference>
<dbReference type="Gene3D" id="3.40.50.300">
    <property type="entry name" value="P-loop containing nucleotide triphosphate hydrolases"/>
    <property type="match status" value="1"/>
</dbReference>
<evidence type="ECO:0000313" key="6">
    <source>
        <dbReference type="Proteomes" id="UP000830729"/>
    </source>
</evidence>
<dbReference type="EMBL" id="CP096659">
    <property type="protein sequence ID" value="UPV75894.1"/>
    <property type="molecule type" value="Genomic_DNA"/>
</dbReference>
<feature type="region of interest" description="Disordered" evidence="3">
    <location>
        <begin position="1"/>
        <end position="30"/>
    </location>
</feature>
<evidence type="ECO:0000256" key="1">
    <source>
        <dbReference type="ARBA" id="ARBA00022741"/>
    </source>
</evidence>
<dbReference type="RefSeq" id="WP_248651931.1">
    <property type="nucleotide sequence ID" value="NZ_CP096659.1"/>
</dbReference>